<sequence length="1096" mass="123201">MSLENTATTTETHFDYTSRLRQLDEAVLLARESLKLHYPPDPLHSEFLDNLADAVTTRFQDGGQRGDLDEAISLYQQALELRPLPDPNRATSLTNLSKVLLIRFQQGGQQSDIDEAISLPKQALGFLPPSHPLQSFSLHNLALALYRQFEITGQKCDLDESILLHQQALKLRVPPNPLRSASLSDLANALELRGQQEGRHDDLNEAILLHRQALDLRPPDHPRRFTSLSNLASSLGRRFEHRGHRIDLEEAIFLLRQAVDSSSRSDPERFMCMCNLAAALRLQFEQEGRRSNLNEAILLVRQAALELRPFRPLFLYSLSNGLWIRFCQDGHQRDLDEAILLHRQALELLPSPHLYRSSSLDNLAIALHARVGQDGHQSDLDEAILLHRQALELRPSPHPFRSSSLNNLATALQTKFGKEGRRIDLDEAISLNREALNFRNLSHPHRSESLNNLANALRTRFVQDGHKPDCNEAILMYREALELRHSPHPDQSQSLYELGIGLLHAHSFTGNNLDEAMESFSAATQCLNQPASLRLRITLTWIKHAVAHRHMSAIDAHDAALQALTKLAALRFDIKSRQKALLTDSDGLAREASRFAIQVGKMSKAIEFIEAGRAVFWSQFLSLRSPLDQLREVSPELADKLRSTATALELGSHRSTSDTTENRRKFVIDQETARLNRLNEEWSKAIEDVRQLNGFENFLRPHRMSDLQVAALGGPVIILIGNNDGSDILILTSVDVRTIHLSDLPNEELQTLVHLIQFASSDSLRSTIDGYSGNIAEFPPAMVETSRNWMKLKEERGMRYKGQKDSDAVFIFVLDILWNKVVRPVINILHLEKSEELELPGPVVQWCPTGLFSFLPIHAAGCYNDSQAIECASDYFISSYTPTIGAMLTQYQTPPGPFRMMVVIQSRELPSTRKELEKIEQHVSEDLLVKLGIPGQSASVEAVASRLSDVAIVHFSCHGTQDRSNPLDSGLKLEDGYLRVSRIMKEKIQNGALAFLCACETAMGDDKLPDEAMSLGASLLFSGFRRVVATMWEMRDEDGPVIADTFYQELFRGPDGKPTQEPDVSKSAYALHLAVKKLRAEKVSFVRWVPFIHMGK</sequence>
<dbReference type="InterPro" id="IPR006597">
    <property type="entry name" value="Sel1-like"/>
</dbReference>
<evidence type="ECO:0000256" key="1">
    <source>
        <dbReference type="ARBA" id="ARBA00022737"/>
    </source>
</evidence>
<evidence type="ECO:0000313" key="5">
    <source>
        <dbReference type="Proteomes" id="UP000027222"/>
    </source>
</evidence>
<organism evidence="4 5">
    <name type="scientific">Galerina marginata (strain CBS 339.88)</name>
    <dbReference type="NCBI Taxonomy" id="685588"/>
    <lineage>
        <taxon>Eukaryota</taxon>
        <taxon>Fungi</taxon>
        <taxon>Dikarya</taxon>
        <taxon>Basidiomycota</taxon>
        <taxon>Agaricomycotina</taxon>
        <taxon>Agaricomycetes</taxon>
        <taxon>Agaricomycetidae</taxon>
        <taxon>Agaricales</taxon>
        <taxon>Agaricineae</taxon>
        <taxon>Strophariaceae</taxon>
        <taxon>Galerina</taxon>
    </lineage>
</organism>
<dbReference type="PANTHER" id="PTHR45641:SF19">
    <property type="entry name" value="NEPHROCYSTIN-3"/>
    <property type="match status" value="1"/>
</dbReference>
<dbReference type="Proteomes" id="UP000027222">
    <property type="component" value="Unassembled WGS sequence"/>
</dbReference>
<dbReference type="AlphaFoldDB" id="A0A067SBG1"/>
<dbReference type="Gene3D" id="1.25.40.10">
    <property type="entry name" value="Tetratricopeptide repeat domain"/>
    <property type="match status" value="4"/>
</dbReference>
<keyword evidence="2" id="KW-0802">TPR repeat</keyword>
<feature type="domain" description="CHAT" evidence="3">
    <location>
        <begin position="839"/>
        <end position="1095"/>
    </location>
</feature>
<dbReference type="SUPFAM" id="SSF81901">
    <property type="entry name" value="HCP-like"/>
    <property type="match status" value="3"/>
</dbReference>
<dbReference type="InterPro" id="IPR019734">
    <property type="entry name" value="TPR_rpt"/>
</dbReference>
<name>A0A067SBG1_GALM3</name>
<keyword evidence="5" id="KW-1185">Reference proteome</keyword>
<evidence type="ECO:0000313" key="4">
    <source>
        <dbReference type="EMBL" id="KDR68260.1"/>
    </source>
</evidence>
<dbReference type="InterPro" id="IPR024983">
    <property type="entry name" value="CHAT_dom"/>
</dbReference>
<dbReference type="InterPro" id="IPR011990">
    <property type="entry name" value="TPR-like_helical_dom_sf"/>
</dbReference>
<evidence type="ECO:0000256" key="2">
    <source>
        <dbReference type="ARBA" id="ARBA00022803"/>
    </source>
</evidence>
<dbReference type="STRING" id="685588.A0A067SBG1"/>
<reference evidence="5" key="1">
    <citation type="journal article" date="2014" name="Proc. Natl. Acad. Sci. U.S.A.">
        <title>Extensive sampling of basidiomycete genomes demonstrates inadequacy of the white-rot/brown-rot paradigm for wood decay fungi.</title>
        <authorList>
            <person name="Riley R."/>
            <person name="Salamov A.A."/>
            <person name="Brown D.W."/>
            <person name="Nagy L.G."/>
            <person name="Floudas D."/>
            <person name="Held B.W."/>
            <person name="Levasseur A."/>
            <person name="Lombard V."/>
            <person name="Morin E."/>
            <person name="Otillar R."/>
            <person name="Lindquist E.A."/>
            <person name="Sun H."/>
            <person name="LaButti K.M."/>
            <person name="Schmutz J."/>
            <person name="Jabbour D."/>
            <person name="Luo H."/>
            <person name="Baker S.E."/>
            <person name="Pisabarro A.G."/>
            <person name="Walton J.D."/>
            <person name="Blanchette R.A."/>
            <person name="Henrissat B."/>
            <person name="Martin F."/>
            <person name="Cullen D."/>
            <person name="Hibbett D.S."/>
            <person name="Grigoriev I.V."/>
        </authorList>
    </citation>
    <scope>NUCLEOTIDE SEQUENCE [LARGE SCALE GENOMIC DNA]</scope>
    <source>
        <strain evidence="5">CBS 339.88</strain>
    </source>
</reference>
<protein>
    <recommendedName>
        <fullName evidence="3">CHAT domain-containing protein</fullName>
    </recommendedName>
</protein>
<dbReference type="EMBL" id="KL142409">
    <property type="protein sequence ID" value="KDR68260.1"/>
    <property type="molecule type" value="Genomic_DNA"/>
</dbReference>
<evidence type="ECO:0000259" key="3">
    <source>
        <dbReference type="Pfam" id="PF12770"/>
    </source>
</evidence>
<accession>A0A067SBG1</accession>
<dbReference type="Pfam" id="PF12770">
    <property type="entry name" value="CHAT"/>
    <property type="match status" value="1"/>
</dbReference>
<dbReference type="PANTHER" id="PTHR45641">
    <property type="entry name" value="TETRATRICOPEPTIDE REPEAT PROTEIN (AFU_ORTHOLOGUE AFUA_6G03870)"/>
    <property type="match status" value="1"/>
</dbReference>
<keyword evidence="1" id="KW-0677">Repeat</keyword>
<dbReference type="SMART" id="SM00671">
    <property type="entry name" value="SEL1"/>
    <property type="match status" value="2"/>
</dbReference>
<gene>
    <name evidence="4" type="ORF">GALMADRAFT_78835</name>
</gene>
<dbReference type="Pfam" id="PF13374">
    <property type="entry name" value="TPR_10"/>
    <property type="match status" value="2"/>
</dbReference>
<dbReference type="OrthoDB" id="9991317at2759"/>
<proteinExistence type="predicted"/>
<dbReference type="HOGENOM" id="CLU_001305_0_1_1"/>
<dbReference type="Pfam" id="PF13176">
    <property type="entry name" value="TPR_7"/>
    <property type="match status" value="1"/>
</dbReference>